<dbReference type="Proteomes" id="UP000536179">
    <property type="component" value="Unassembled WGS sequence"/>
</dbReference>
<evidence type="ECO:0000313" key="2">
    <source>
        <dbReference type="Proteomes" id="UP000536179"/>
    </source>
</evidence>
<dbReference type="EMBL" id="JACHXU010000004">
    <property type="protein sequence ID" value="MBB3205810.1"/>
    <property type="molecule type" value="Genomic_DNA"/>
</dbReference>
<proteinExistence type="predicted"/>
<name>A0A7W5H5D9_9BACT</name>
<sequence>MLFEVTLTAIQVLNGTHFIARRFGSATTPRDASRFSYGAPLLPPFTPKTPLLSTLFEHEGTLFDHEGTSLEHVGDCQTT</sequence>
<dbReference type="AlphaFoldDB" id="A0A7W5H5D9"/>
<gene>
    <name evidence="1" type="ORF">FHS27_001614</name>
</gene>
<organism evidence="1 2">
    <name type="scientific">Aporhodopirellula rubra</name>
    <dbReference type="NCBI Taxonomy" id="980271"/>
    <lineage>
        <taxon>Bacteria</taxon>
        <taxon>Pseudomonadati</taxon>
        <taxon>Planctomycetota</taxon>
        <taxon>Planctomycetia</taxon>
        <taxon>Pirellulales</taxon>
        <taxon>Pirellulaceae</taxon>
        <taxon>Aporhodopirellula</taxon>
    </lineage>
</organism>
<protein>
    <submittedName>
        <fullName evidence="1">Uncharacterized protein</fullName>
    </submittedName>
</protein>
<evidence type="ECO:0000313" key="1">
    <source>
        <dbReference type="EMBL" id="MBB3205810.1"/>
    </source>
</evidence>
<accession>A0A7W5H5D9</accession>
<keyword evidence="2" id="KW-1185">Reference proteome</keyword>
<reference evidence="1 2" key="1">
    <citation type="submission" date="2020-08" db="EMBL/GenBank/DDBJ databases">
        <title>Genomic Encyclopedia of Type Strains, Phase III (KMG-III): the genomes of soil and plant-associated and newly described type strains.</title>
        <authorList>
            <person name="Whitman W."/>
        </authorList>
    </citation>
    <scope>NUCLEOTIDE SEQUENCE [LARGE SCALE GENOMIC DNA]</scope>
    <source>
        <strain evidence="1 2">CECT 8075</strain>
    </source>
</reference>
<comment type="caution">
    <text evidence="1">The sequence shown here is derived from an EMBL/GenBank/DDBJ whole genome shotgun (WGS) entry which is preliminary data.</text>
</comment>